<evidence type="ECO:0000313" key="2">
    <source>
        <dbReference type="Proteomes" id="UP000761264"/>
    </source>
</evidence>
<organism evidence="1 2">
    <name type="scientific">Pelagibius litoralis</name>
    <dbReference type="NCBI Taxonomy" id="374515"/>
    <lineage>
        <taxon>Bacteria</taxon>
        <taxon>Pseudomonadati</taxon>
        <taxon>Pseudomonadota</taxon>
        <taxon>Alphaproteobacteria</taxon>
        <taxon>Rhodospirillales</taxon>
        <taxon>Rhodovibrionaceae</taxon>
        <taxon>Pelagibius</taxon>
    </lineage>
</organism>
<protein>
    <submittedName>
        <fullName evidence="1">Uncharacterized protein</fullName>
    </submittedName>
</protein>
<name>A0A967EYP8_9PROT</name>
<dbReference type="InterPro" id="IPR036390">
    <property type="entry name" value="WH_DNA-bd_sf"/>
</dbReference>
<keyword evidence="2" id="KW-1185">Reference proteome</keyword>
<comment type="caution">
    <text evidence="1">The sequence shown here is derived from an EMBL/GenBank/DDBJ whole genome shotgun (WGS) entry which is preliminary data.</text>
</comment>
<dbReference type="SUPFAM" id="SSF46785">
    <property type="entry name" value="Winged helix' DNA-binding domain"/>
    <property type="match status" value="1"/>
</dbReference>
<accession>A0A967EYP8</accession>
<dbReference type="Proteomes" id="UP000761264">
    <property type="component" value="Unassembled WGS sequence"/>
</dbReference>
<dbReference type="EMBL" id="JAAQPH010000011">
    <property type="protein sequence ID" value="NIA69877.1"/>
    <property type="molecule type" value="Genomic_DNA"/>
</dbReference>
<sequence length="96" mass="10360">MAITNYPMASNGSTSATPASLRHMHRRLMLSRIQAEPGVSRAELAGGFGFSEMASTRIAHDLLAARIIEEFDHPEAGAVHELKTTFGYDPDSGSGW</sequence>
<dbReference type="AlphaFoldDB" id="A0A967EYP8"/>
<gene>
    <name evidence="1" type="ORF">HBA54_14830</name>
</gene>
<reference evidence="1" key="1">
    <citation type="submission" date="2020-03" db="EMBL/GenBank/DDBJ databases">
        <title>Genome of Pelagibius litoralis DSM 21314T.</title>
        <authorList>
            <person name="Wang G."/>
        </authorList>
    </citation>
    <scope>NUCLEOTIDE SEQUENCE</scope>
    <source>
        <strain evidence="1">DSM 21314</strain>
    </source>
</reference>
<evidence type="ECO:0000313" key="1">
    <source>
        <dbReference type="EMBL" id="NIA69877.1"/>
    </source>
</evidence>
<dbReference type="InterPro" id="IPR036388">
    <property type="entry name" value="WH-like_DNA-bd_sf"/>
</dbReference>
<proteinExistence type="predicted"/>
<dbReference type="Gene3D" id="1.10.10.10">
    <property type="entry name" value="Winged helix-like DNA-binding domain superfamily/Winged helix DNA-binding domain"/>
    <property type="match status" value="1"/>
</dbReference>
<dbReference type="RefSeq" id="WP_167225946.1">
    <property type="nucleotide sequence ID" value="NZ_JAAQPH010000011.1"/>
</dbReference>